<name>A0A6I5NGX0_9BIFI</name>
<dbReference type="Proteomes" id="UP000469292">
    <property type="component" value="Unassembled WGS sequence"/>
</dbReference>
<keyword evidence="1" id="KW-0812">Transmembrane</keyword>
<evidence type="ECO:0000313" key="2">
    <source>
        <dbReference type="EMBL" id="NEG70494.1"/>
    </source>
</evidence>
<keyword evidence="3" id="KW-1185">Reference proteome</keyword>
<dbReference type="EMBL" id="VYSG01000004">
    <property type="protein sequence ID" value="NEG70494.1"/>
    <property type="molecule type" value="Genomic_DNA"/>
</dbReference>
<reference evidence="2 3" key="1">
    <citation type="submission" date="2019-09" db="EMBL/GenBank/DDBJ databases">
        <title>Phylogenetic characterization of a novel taxon of the genus Bifidobacterium: Bifidobacterium choloepi sp. nov.</title>
        <authorList>
            <person name="Modesto M."/>
            <person name="Satti M."/>
        </authorList>
    </citation>
    <scope>NUCLEOTIDE SEQUENCE [LARGE SCALE GENOMIC DNA]</scope>
    <source>
        <strain evidence="2 3">BRDM6</strain>
    </source>
</reference>
<keyword evidence="1" id="KW-1133">Transmembrane helix</keyword>
<evidence type="ECO:0000313" key="3">
    <source>
        <dbReference type="Proteomes" id="UP000469292"/>
    </source>
</evidence>
<dbReference type="AlphaFoldDB" id="A0A6I5NGX0"/>
<sequence>MKWMRTLESVALAAITDAVIMGIVVGVAHICDFRLDDTGVVGSLVFGAIGFSIIFYQWLSTKHP</sequence>
<evidence type="ECO:0008006" key="4">
    <source>
        <dbReference type="Google" id="ProtNLM"/>
    </source>
</evidence>
<accession>A0A6I5NGX0</accession>
<evidence type="ECO:0000256" key="1">
    <source>
        <dbReference type="SAM" id="Phobius"/>
    </source>
</evidence>
<feature type="transmembrane region" description="Helical" evidence="1">
    <location>
        <begin position="40"/>
        <end position="59"/>
    </location>
</feature>
<protein>
    <recommendedName>
        <fullName evidence="4">ABC transporter permease</fullName>
    </recommendedName>
</protein>
<comment type="caution">
    <text evidence="2">The sequence shown here is derived from an EMBL/GenBank/DDBJ whole genome shotgun (WGS) entry which is preliminary data.</text>
</comment>
<dbReference type="RefSeq" id="WP_163228100.1">
    <property type="nucleotide sequence ID" value="NZ_VYSG01000004.1"/>
</dbReference>
<feature type="transmembrane region" description="Helical" evidence="1">
    <location>
        <begin position="7"/>
        <end position="28"/>
    </location>
</feature>
<organism evidence="2 3">
    <name type="scientific">Bifidobacterium choloepi</name>
    <dbReference type="NCBI Taxonomy" id="2614131"/>
    <lineage>
        <taxon>Bacteria</taxon>
        <taxon>Bacillati</taxon>
        <taxon>Actinomycetota</taxon>
        <taxon>Actinomycetes</taxon>
        <taxon>Bifidobacteriales</taxon>
        <taxon>Bifidobacteriaceae</taxon>
        <taxon>Bifidobacterium</taxon>
    </lineage>
</organism>
<proteinExistence type="predicted"/>
<gene>
    <name evidence="2" type="ORF">F6S87_07805</name>
</gene>
<keyword evidence="1" id="KW-0472">Membrane</keyword>